<evidence type="ECO:0000256" key="1">
    <source>
        <dbReference type="SAM" id="MobiDB-lite"/>
    </source>
</evidence>
<accession>A0A7J9B1S5</accession>
<proteinExistence type="predicted"/>
<protein>
    <submittedName>
        <fullName evidence="2">Uncharacterized protein</fullName>
    </submittedName>
</protein>
<feature type="non-terminal residue" evidence="2">
    <location>
        <position position="1"/>
    </location>
</feature>
<evidence type="ECO:0000313" key="2">
    <source>
        <dbReference type="EMBL" id="MBA0730295.1"/>
    </source>
</evidence>
<evidence type="ECO:0000313" key="3">
    <source>
        <dbReference type="Proteomes" id="UP000593574"/>
    </source>
</evidence>
<reference evidence="2 3" key="1">
    <citation type="journal article" date="2019" name="Genome Biol. Evol.">
        <title>Insights into the evolution of the New World diploid cottons (Gossypium, subgenus Houzingenia) based on genome sequencing.</title>
        <authorList>
            <person name="Grover C.E."/>
            <person name="Arick M.A. 2nd"/>
            <person name="Thrash A."/>
            <person name="Conover J.L."/>
            <person name="Sanders W.S."/>
            <person name="Peterson D.G."/>
            <person name="Frelichowski J.E."/>
            <person name="Scheffler J.A."/>
            <person name="Scheffler B.E."/>
            <person name="Wendel J.F."/>
        </authorList>
    </citation>
    <scope>NUCLEOTIDE SEQUENCE [LARGE SCALE GENOMIC DNA]</scope>
    <source>
        <strain evidence="2">4</strain>
        <tissue evidence="2">Leaf</tissue>
    </source>
</reference>
<feature type="region of interest" description="Disordered" evidence="1">
    <location>
        <begin position="196"/>
        <end position="216"/>
    </location>
</feature>
<gene>
    <name evidence="2" type="ORF">Golax_022809</name>
</gene>
<sequence length="248" mass="27760">MTRMKYDLDDDFAKETRCEDRDNLGQPSGKYSRTPVLHKSRATKRASYCLQGEIELSQKWLLEEGCNSVDIDLGFSSSHCTSQANLPSVGSWLWAEDPIGAFPVPELNLDVKSCFNTPKQSESIHCSPFSCFTSEKFAFCQSLNHTNSFDSPVFWINQACPISRFRKTSVPLGLFDAGQYREIGFLDLSSVQGRINGDDKRKPKSPPANCEHKEDEFKEVKDGTLEKKGSLGVETSSSVKIHEKGESK</sequence>
<dbReference type="AlphaFoldDB" id="A0A7J9B1S5"/>
<comment type="caution">
    <text evidence="2">The sequence shown here is derived from an EMBL/GenBank/DDBJ whole genome shotgun (WGS) entry which is preliminary data.</text>
</comment>
<dbReference type="Proteomes" id="UP000593574">
    <property type="component" value="Unassembled WGS sequence"/>
</dbReference>
<keyword evidence="3" id="KW-1185">Reference proteome</keyword>
<dbReference type="PANTHER" id="PTHR37722:SF2">
    <property type="entry name" value="OS01G0167700 PROTEIN"/>
    <property type="match status" value="1"/>
</dbReference>
<dbReference type="PANTHER" id="PTHR37722">
    <property type="entry name" value="OS01G0167700 PROTEIN"/>
    <property type="match status" value="1"/>
</dbReference>
<organism evidence="2 3">
    <name type="scientific">Gossypium laxum</name>
    <dbReference type="NCBI Taxonomy" id="34288"/>
    <lineage>
        <taxon>Eukaryota</taxon>
        <taxon>Viridiplantae</taxon>
        <taxon>Streptophyta</taxon>
        <taxon>Embryophyta</taxon>
        <taxon>Tracheophyta</taxon>
        <taxon>Spermatophyta</taxon>
        <taxon>Magnoliopsida</taxon>
        <taxon>eudicotyledons</taxon>
        <taxon>Gunneridae</taxon>
        <taxon>Pentapetalae</taxon>
        <taxon>rosids</taxon>
        <taxon>malvids</taxon>
        <taxon>Malvales</taxon>
        <taxon>Malvaceae</taxon>
        <taxon>Malvoideae</taxon>
        <taxon>Gossypium</taxon>
    </lineage>
</organism>
<name>A0A7J9B1S5_9ROSI</name>
<dbReference type="EMBL" id="JABEZV010443990">
    <property type="protein sequence ID" value="MBA0730295.1"/>
    <property type="molecule type" value="Genomic_DNA"/>
</dbReference>